<dbReference type="AlphaFoldDB" id="A0ABD4T2X2"/>
<evidence type="ECO:0000256" key="1">
    <source>
        <dbReference type="SAM" id="Phobius"/>
    </source>
</evidence>
<dbReference type="EMBL" id="JTHE03000048">
    <property type="protein sequence ID" value="MCM1982955.1"/>
    <property type="molecule type" value="Genomic_DNA"/>
</dbReference>
<feature type="transmembrane region" description="Helical" evidence="1">
    <location>
        <begin position="182"/>
        <end position="207"/>
    </location>
</feature>
<dbReference type="InterPro" id="IPR010331">
    <property type="entry name" value="ExoD"/>
</dbReference>
<keyword evidence="1" id="KW-0812">Transmembrane</keyword>
<dbReference type="Pfam" id="PF06055">
    <property type="entry name" value="ExoD"/>
    <property type="match status" value="1"/>
</dbReference>
<dbReference type="PANTHER" id="PTHR41795:SF1">
    <property type="entry name" value="EXOPOLYSACCHARIDE SYNTHESIS PROTEIN"/>
    <property type="match status" value="1"/>
</dbReference>
<keyword evidence="1" id="KW-1133">Transmembrane helix</keyword>
<sequence>MSLEPHPPSSTVPPTGPHPRKFSREIHLLLQQLAERPLSLGEILQETSDHGVLLLIGLLVLPFLFPMPPGVTTVLGSGCLLLCLQISFVQGPPRLPGRIARFQFPQRLVRQLLGKLHRLTRLLEKRTKPRWLHIAEHPWIHRINGLCMVWLTLLLMSPVPFTNPVPTVGILLFVVAMLESDGLLLCIAYGMTGVITGAVGLVAYGVWRSPGWIQQILS</sequence>
<keyword evidence="3" id="KW-1185">Reference proteome</keyword>
<keyword evidence="1" id="KW-0472">Membrane</keyword>
<evidence type="ECO:0000313" key="3">
    <source>
        <dbReference type="Proteomes" id="UP000031561"/>
    </source>
</evidence>
<reference evidence="2 3" key="1">
    <citation type="journal article" date="2015" name="Genome Announc.">
        <title>Draft Genome Sequence of Filamentous Marine Cyanobacterium Lyngbya confervoides Strain BDU141951.</title>
        <authorList>
            <person name="Chandrababunaidu M.M."/>
            <person name="Sen D."/>
            <person name="Tripathy S."/>
        </authorList>
    </citation>
    <scope>NUCLEOTIDE SEQUENCE [LARGE SCALE GENOMIC DNA]</scope>
    <source>
        <strain evidence="2 3">BDU141951</strain>
    </source>
</reference>
<dbReference type="Proteomes" id="UP000031561">
    <property type="component" value="Unassembled WGS sequence"/>
</dbReference>
<dbReference type="PIRSF" id="PIRSF033239">
    <property type="entry name" value="ExoD"/>
    <property type="match status" value="1"/>
</dbReference>
<gene>
    <name evidence="2" type="ORF">QQ91_0008980</name>
</gene>
<dbReference type="RefSeq" id="WP_250833308.1">
    <property type="nucleotide sequence ID" value="NZ_JTHE03000048.1"/>
</dbReference>
<accession>A0ABD4T2X2</accession>
<protein>
    <submittedName>
        <fullName evidence="2">Exopolysaccharide biosynthesis protein</fullName>
    </submittedName>
</protein>
<proteinExistence type="predicted"/>
<feature type="transmembrane region" description="Helical" evidence="1">
    <location>
        <begin position="71"/>
        <end position="89"/>
    </location>
</feature>
<evidence type="ECO:0000313" key="2">
    <source>
        <dbReference type="EMBL" id="MCM1982955.1"/>
    </source>
</evidence>
<name>A0ABD4T2X2_9CYAN</name>
<dbReference type="PANTHER" id="PTHR41795">
    <property type="entry name" value="EXOPOLYSACCHARIDE SYNTHESIS PROTEIN"/>
    <property type="match status" value="1"/>
</dbReference>
<comment type="caution">
    <text evidence="2">The sequence shown here is derived from an EMBL/GenBank/DDBJ whole genome shotgun (WGS) entry which is preliminary data.</text>
</comment>
<organism evidence="2 3">
    <name type="scientific">Lyngbya confervoides BDU141951</name>
    <dbReference type="NCBI Taxonomy" id="1574623"/>
    <lineage>
        <taxon>Bacteria</taxon>
        <taxon>Bacillati</taxon>
        <taxon>Cyanobacteriota</taxon>
        <taxon>Cyanophyceae</taxon>
        <taxon>Oscillatoriophycideae</taxon>
        <taxon>Oscillatoriales</taxon>
        <taxon>Microcoleaceae</taxon>
        <taxon>Lyngbya</taxon>
    </lineage>
</organism>